<dbReference type="SUPFAM" id="SSF53850">
    <property type="entry name" value="Periplasmic binding protein-like II"/>
    <property type="match status" value="1"/>
</dbReference>
<dbReference type="InterPro" id="IPR039424">
    <property type="entry name" value="SBP_5"/>
</dbReference>
<dbReference type="GO" id="GO:0043190">
    <property type="term" value="C:ATP-binding cassette (ABC) transporter complex"/>
    <property type="evidence" value="ECO:0007669"/>
    <property type="project" value="InterPro"/>
</dbReference>
<accession>A0A1G4SB48</accession>
<dbReference type="PANTHER" id="PTHR30290:SF9">
    <property type="entry name" value="OLIGOPEPTIDE-BINDING PROTEIN APPA"/>
    <property type="match status" value="1"/>
</dbReference>
<evidence type="ECO:0000313" key="7">
    <source>
        <dbReference type="EMBL" id="SCW65785.1"/>
    </source>
</evidence>
<dbReference type="InterPro" id="IPR030678">
    <property type="entry name" value="Peptide/Ni-bd"/>
</dbReference>
<dbReference type="GO" id="GO:0015833">
    <property type="term" value="P:peptide transport"/>
    <property type="evidence" value="ECO:0007669"/>
    <property type="project" value="TreeGrafter"/>
</dbReference>
<dbReference type="GO" id="GO:0030288">
    <property type="term" value="C:outer membrane-bounded periplasmic space"/>
    <property type="evidence" value="ECO:0007669"/>
    <property type="project" value="UniProtKB-ARBA"/>
</dbReference>
<dbReference type="EMBL" id="FMTM01000005">
    <property type="protein sequence ID" value="SCW65785.1"/>
    <property type="molecule type" value="Genomic_DNA"/>
</dbReference>
<comment type="similarity">
    <text evidence="2">Belongs to the bacterial solute-binding protein 5 family.</text>
</comment>
<sequence>MKHVIALSAFLLPACLVSTQASAGKADDVLNIAFSKELEHVDPYYNTAREGVLLGYAVWDALLYRDTATGEYKGNLATEWKWVDATTLELKLRQGVKFQNGESFDADDVVFTLNYAVDPKNGTKAQANTNWIKSAEKVDQFTVRIHTNGPFPAALEYLAGPIVIQPNEYYQAVGQQGVALKPIGTGPYSVESVEPGRHFVLKRNPDYFAAAKPKASIGTIDIRTVPDANTQMAELFNGDIDIVWGVPSDQADKMATVGQFQVVNAPTMRVGYLSFDAAGRTGDSPMKNLKVRQAVNMAINRPGIIDALMKGTTRVINSACAPDQFGCEQNVMVYPYDPAKAKELLTEAGYPNGFSIDFYAYRDRPLAEAMIGMLAEVGITGKLNYMQYAALREKRIKEGAPISFMTWGSNSLADISAITSAFFRMGGEDDARDPEVAGLLEKGDSSTNPDERKAAYSKALSVIADKAYWTPLWVYSTNYVMGADVNFKPTPDEIIRFYDISWK</sequence>
<organism evidence="7 8">
    <name type="scientific">Rhizobium mongolense subsp. loessense</name>
    <dbReference type="NCBI Taxonomy" id="158890"/>
    <lineage>
        <taxon>Bacteria</taxon>
        <taxon>Pseudomonadati</taxon>
        <taxon>Pseudomonadota</taxon>
        <taxon>Alphaproteobacteria</taxon>
        <taxon>Hyphomicrobiales</taxon>
        <taxon>Rhizobiaceae</taxon>
        <taxon>Rhizobium/Agrobacterium group</taxon>
        <taxon>Rhizobium</taxon>
    </lineage>
</organism>
<dbReference type="Proteomes" id="UP000199542">
    <property type="component" value="Unassembled WGS sequence"/>
</dbReference>
<evidence type="ECO:0000256" key="2">
    <source>
        <dbReference type="ARBA" id="ARBA00005695"/>
    </source>
</evidence>
<dbReference type="PIRSF" id="PIRSF002741">
    <property type="entry name" value="MppA"/>
    <property type="match status" value="1"/>
</dbReference>
<evidence type="ECO:0000256" key="3">
    <source>
        <dbReference type="ARBA" id="ARBA00022448"/>
    </source>
</evidence>
<keyword evidence="4 5" id="KW-0732">Signal</keyword>
<gene>
    <name evidence="7" type="ORF">SAMN02927900_03497</name>
</gene>
<dbReference type="InterPro" id="IPR000914">
    <property type="entry name" value="SBP_5_dom"/>
</dbReference>
<dbReference type="Gene3D" id="3.10.105.10">
    <property type="entry name" value="Dipeptide-binding Protein, Domain 3"/>
    <property type="match status" value="1"/>
</dbReference>
<dbReference type="CDD" id="cd08515">
    <property type="entry name" value="PBP2_NikA_DppA_OppA_like_10"/>
    <property type="match status" value="1"/>
</dbReference>
<evidence type="ECO:0000256" key="1">
    <source>
        <dbReference type="ARBA" id="ARBA00004418"/>
    </source>
</evidence>
<dbReference type="AlphaFoldDB" id="A0A1G4SB48"/>
<proteinExistence type="inferred from homology"/>
<evidence type="ECO:0000259" key="6">
    <source>
        <dbReference type="Pfam" id="PF00496"/>
    </source>
</evidence>
<dbReference type="GO" id="GO:1904680">
    <property type="term" value="F:peptide transmembrane transporter activity"/>
    <property type="evidence" value="ECO:0007669"/>
    <property type="project" value="TreeGrafter"/>
</dbReference>
<dbReference type="Gene3D" id="3.40.190.10">
    <property type="entry name" value="Periplasmic binding protein-like II"/>
    <property type="match status" value="1"/>
</dbReference>
<protein>
    <submittedName>
        <fullName evidence="7">Peptide/nickel transport system substrate-binding protein</fullName>
    </submittedName>
</protein>
<dbReference type="PANTHER" id="PTHR30290">
    <property type="entry name" value="PERIPLASMIC BINDING COMPONENT OF ABC TRANSPORTER"/>
    <property type="match status" value="1"/>
</dbReference>
<evidence type="ECO:0000256" key="5">
    <source>
        <dbReference type="SAM" id="SignalP"/>
    </source>
</evidence>
<feature type="chain" id="PRO_5011791978" evidence="5">
    <location>
        <begin position="24"/>
        <end position="503"/>
    </location>
</feature>
<feature type="domain" description="Solute-binding protein family 5" evidence="6">
    <location>
        <begin position="71"/>
        <end position="421"/>
    </location>
</feature>
<dbReference type="RefSeq" id="WP_092586184.1">
    <property type="nucleotide sequence ID" value="NZ_FMTM01000005.1"/>
</dbReference>
<name>A0A1G4SB48_9HYPH</name>
<dbReference type="Gene3D" id="3.90.76.10">
    <property type="entry name" value="Dipeptide-binding Protein, Domain 1"/>
    <property type="match status" value="1"/>
</dbReference>
<comment type="subcellular location">
    <subcellularLocation>
        <location evidence="1">Periplasm</location>
    </subcellularLocation>
</comment>
<dbReference type="Pfam" id="PF00496">
    <property type="entry name" value="SBP_bac_5"/>
    <property type="match status" value="1"/>
</dbReference>
<feature type="signal peptide" evidence="5">
    <location>
        <begin position="1"/>
        <end position="23"/>
    </location>
</feature>
<evidence type="ECO:0000313" key="8">
    <source>
        <dbReference type="Proteomes" id="UP000199542"/>
    </source>
</evidence>
<reference evidence="7 8" key="1">
    <citation type="submission" date="2016-10" db="EMBL/GenBank/DDBJ databases">
        <authorList>
            <person name="de Groot N.N."/>
        </authorList>
    </citation>
    <scope>NUCLEOTIDE SEQUENCE [LARGE SCALE GENOMIC DNA]</scope>
    <source>
        <strain evidence="7 8">CGMCC 1.3401</strain>
    </source>
</reference>
<evidence type="ECO:0000256" key="4">
    <source>
        <dbReference type="ARBA" id="ARBA00022729"/>
    </source>
</evidence>
<keyword evidence="3" id="KW-0813">Transport</keyword>